<protein>
    <recommendedName>
        <fullName evidence="6">Methylthioribulose-1-phosphate dehydratase</fullName>
        <shortName evidence="6">MTRu-1-P dehydratase</shortName>
        <ecNumber evidence="6">4.2.1.109</ecNumber>
    </recommendedName>
</protein>
<feature type="binding site" evidence="6">
    <location>
        <position position="101"/>
    </location>
    <ligand>
        <name>Zn(2+)</name>
        <dbReference type="ChEBI" id="CHEBI:29105"/>
    </ligand>
</feature>
<dbReference type="InterPro" id="IPR001303">
    <property type="entry name" value="Aldolase_II/adducin_N"/>
</dbReference>
<keyword evidence="2 6" id="KW-0479">Metal-binding</keyword>
<evidence type="ECO:0000256" key="4">
    <source>
        <dbReference type="ARBA" id="ARBA00023167"/>
    </source>
</evidence>
<dbReference type="GO" id="GO:0005829">
    <property type="term" value="C:cytosol"/>
    <property type="evidence" value="ECO:0007669"/>
    <property type="project" value="TreeGrafter"/>
</dbReference>
<dbReference type="OrthoDB" id="9805559at2"/>
<name>A0A2T5MGI4_9GAMM</name>
<feature type="domain" description="Class II aldolase/adducin N-terminal" evidence="7">
    <location>
        <begin position="13"/>
        <end position="199"/>
    </location>
</feature>
<evidence type="ECO:0000256" key="1">
    <source>
        <dbReference type="ARBA" id="ARBA00022605"/>
    </source>
</evidence>
<dbReference type="Proteomes" id="UP000244248">
    <property type="component" value="Unassembled WGS sequence"/>
</dbReference>
<comment type="similarity">
    <text evidence="6">Belongs to the aldolase class II family. MtnB subfamily.</text>
</comment>
<feature type="binding site" evidence="6">
    <location>
        <position position="99"/>
    </location>
    <ligand>
        <name>Zn(2+)</name>
        <dbReference type="ChEBI" id="CHEBI:29105"/>
    </ligand>
</feature>
<dbReference type="SMART" id="SM01007">
    <property type="entry name" value="Aldolase_II"/>
    <property type="match status" value="1"/>
</dbReference>
<comment type="pathway">
    <text evidence="6">Amino-acid biosynthesis; L-methionine biosynthesis via salvage pathway; L-methionine from S-methyl-5-thio-alpha-D-ribose 1-phosphate: step 2/6.</text>
</comment>
<dbReference type="InterPro" id="IPR036409">
    <property type="entry name" value="Aldolase_II/adducin_N_sf"/>
</dbReference>
<evidence type="ECO:0000256" key="6">
    <source>
        <dbReference type="HAMAP-Rule" id="MF_01677"/>
    </source>
</evidence>
<dbReference type="UniPathway" id="UPA00904">
    <property type="reaction ID" value="UER00875"/>
</dbReference>
<evidence type="ECO:0000256" key="3">
    <source>
        <dbReference type="ARBA" id="ARBA00022833"/>
    </source>
</evidence>
<dbReference type="PANTHER" id="PTHR22789:SF0">
    <property type="entry name" value="3-OXO-TETRONATE 4-PHOSPHATE DECARBOXYLASE-RELATED"/>
    <property type="match status" value="1"/>
</dbReference>
<dbReference type="Pfam" id="PF00596">
    <property type="entry name" value="Aldolase_II"/>
    <property type="match status" value="1"/>
</dbReference>
<dbReference type="GO" id="GO:0016832">
    <property type="term" value="F:aldehyde-lyase activity"/>
    <property type="evidence" value="ECO:0007669"/>
    <property type="project" value="TreeGrafter"/>
</dbReference>
<reference evidence="8 9" key="1">
    <citation type="submission" date="2018-04" db="EMBL/GenBank/DDBJ databases">
        <title>Novel species isolated from glacier.</title>
        <authorList>
            <person name="Liu Q."/>
            <person name="Xin Y.-H."/>
        </authorList>
    </citation>
    <scope>NUCLEOTIDE SEQUENCE [LARGE SCALE GENOMIC DNA]</scope>
    <source>
        <strain evidence="8 9">GT1R17</strain>
    </source>
</reference>
<dbReference type="GO" id="GO:0019323">
    <property type="term" value="P:pentose catabolic process"/>
    <property type="evidence" value="ECO:0007669"/>
    <property type="project" value="TreeGrafter"/>
</dbReference>
<keyword evidence="5 6" id="KW-0456">Lyase</keyword>
<dbReference type="InterPro" id="IPR050197">
    <property type="entry name" value="Aldolase_class_II_sugar_metab"/>
</dbReference>
<gene>
    <name evidence="6" type="primary">mtnB</name>
    <name evidence="8" type="ORF">CJD38_10260</name>
</gene>
<dbReference type="GO" id="GO:0019509">
    <property type="term" value="P:L-methionine salvage from methylthioadenosine"/>
    <property type="evidence" value="ECO:0007669"/>
    <property type="project" value="UniProtKB-UniRule"/>
</dbReference>
<comment type="catalytic activity">
    <reaction evidence="6">
        <text>5-(methylsulfanyl)-D-ribulose 1-phosphate = 5-methylsulfanyl-2,3-dioxopentyl phosphate + H2O</text>
        <dbReference type="Rhea" id="RHEA:15549"/>
        <dbReference type="ChEBI" id="CHEBI:15377"/>
        <dbReference type="ChEBI" id="CHEBI:58548"/>
        <dbReference type="ChEBI" id="CHEBI:58828"/>
        <dbReference type="EC" id="4.2.1.109"/>
    </reaction>
</comment>
<accession>A0A2T5MGI4</accession>
<dbReference type="GO" id="GO:0008270">
    <property type="term" value="F:zinc ion binding"/>
    <property type="evidence" value="ECO:0007669"/>
    <property type="project" value="UniProtKB-UniRule"/>
</dbReference>
<comment type="cofactor">
    <cofactor evidence="6">
        <name>Zn(2+)</name>
        <dbReference type="ChEBI" id="CHEBI:29105"/>
    </cofactor>
    <text evidence="6">Binds 1 zinc ion per subunit.</text>
</comment>
<dbReference type="HAMAP" id="MF_01677">
    <property type="entry name" value="Salvage_MtnB"/>
    <property type="match status" value="1"/>
</dbReference>
<evidence type="ECO:0000259" key="7">
    <source>
        <dbReference type="SMART" id="SM01007"/>
    </source>
</evidence>
<dbReference type="AlphaFoldDB" id="A0A2T5MGI4"/>
<dbReference type="GO" id="GO:0046570">
    <property type="term" value="F:methylthioribulose 1-phosphate dehydratase activity"/>
    <property type="evidence" value="ECO:0007669"/>
    <property type="project" value="UniProtKB-UniRule"/>
</dbReference>
<dbReference type="EC" id="4.2.1.109" evidence="6"/>
<dbReference type="Gene3D" id="3.40.225.10">
    <property type="entry name" value="Class II aldolase/adducin N-terminal domain"/>
    <property type="match status" value="1"/>
</dbReference>
<evidence type="ECO:0000256" key="2">
    <source>
        <dbReference type="ARBA" id="ARBA00022723"/>
    </source>
</evidence>
<dbReference type="NCBIfam" id="TIGR03328">
    <property type="entry name" value="salvage_mtnB"/>
    <property type="match status" value="1"/>
</dbReference>
<sequence length="204" mass="22523">MNDNAKQIALHTQAMIEAGRMFHSRGWVPATGGNFSVKLSSDQVLITASGWHKGELAADGFLVAGLDGKPLDATRKASYETLLHMQLYQHDSKIGAALHTHSIANTVLSRRHSKIRLAGYELLKLLPGINTHDAEVSVPVFANDQDIARLAAHVDEHMKQHPETPAYLIAGHGLYAWGANVAQARHRVEALEFMFECELWSEKK</sequence>
<comment type="function">
    <text evidence="6">Catalyzes the dehydration of methylthioribulose-1-phosphate (MTRu-1-P) into 2,3-diketo-5-methylthiopentyl-1-phosphate (DK-MTP-1-P).</text>
</comment>
<comment type="caution">
    <text evidence="8">The sequence shown here is derived from an EMBL/GenBank/DDBJ whole genome shotgun (WGS) entry which is preliminary data.</text>
</comment>
<dbReference type="NCBIfam" id="NF006672">
    <property type="entry name" value="PRK09220.1"/>
    <property type="match status" value="1"/>
</dbReference>
<evidence type="ECO:0000313" key="9">
    <source>
        <dbReference type="Proteomes" id="UP000244248"/>
    </source>
</evidence>
<dbReference type="RefSeq" id="WP_107940235.1">
    <property type="nucleotide sequence ID" value="NZ_QANS01000003.1"/>
</dbReference>
<dbReference type="InterPro" id="IPR017714">
    <property type="entry name" value="MethylthioRu-1-P_deHdtase_MtnB"/>
</dbReference>
<keyword evidence="4 6" id="KW-0486">Methionine biosynthesis</keyword>
<keyword evidence="3 6" id="KW-0862">Zinc</keyword>
<keyword evidence="1 6" id="KW-0028">Amino-acid biosynthesis</keyword>
<dbReference type="EMBL" id="QANS01000003">
    <property type="protein sequence ID" value="PTU31686.1"/>
    <property type="molecule type" value="Genomic_DNA"/>
</dbReference>
<keyword evidence="9" id="KW-1185">Reference proteome</keyword>
<evidence type="ECO:0000256" key="5">
    <source>
        <dbReference type="ARBA" id="ARBA00023239"/>
    </source>
</evidence>
<organism evidence="8 9">
    <name type="scientific">Stenotrophobium rhamnosiphilum</name>
    <dbReference type="NCBI Taxonomy" id="2029166"/>
    <lineage>
        <taxon>Bacteria</taxon>
        <taxon>Pseudomonadati</taxon>
        <taxon>Pseudomonadota</taxon>
        <taxon>Gammaproteobacteria</taxon>
        <taxon>Nevskiales</taxon>
        <taxon>Nevskiaceae</taxon>
        <taxon>Stenotrophobium</taxon>
    </lineage>
</organism>
<evidence type="ECO:0000313" key="8">
    <source>
        <dbReference type="EMBL" id="PTU31686.1"/>
    </source>
</evidence>
<dbReference type="PANTHER" id="PTHR22789">
    <property type="entry name" value="FUCULOSE PHOSPHATE ALDOLASE"/>
    <property type="match status" value="1"/>
</dbReference>
<proteinExistence type="inferred from homology"/>
<dbReference type="SUPFAM" id="SSF53639">
    <property type="entry name" value="AraD/HMP-PK domain-like"/>
    <property type="match status" value="1"/>
</dbReference>